<dbReference type="Gene3D" id="2.160.20.70">
    <property type="match status" value="1"/>
</dbReference>
<dbReference type="Proteomes" id="UP000700059">
    <property type="component" value="Unassembled WGS sequence"/>
</dbReference>
<evidence type="ECO:0000313" key="9">
    <source>
        <dbReference type="Proteomes" id="UP000700059"/>
    </source>
</evidence>
<name>A0ABS7JPN8_9HELI</name>
<comment type="caution">
    <text evidence="8">The sequence shown here is derived from an EMBL/GenBank/DDBJ whole genome shotgun (WGS) entry which is preliminary data.</text>
</comment>
<feature type="domain" description="Septum formation inhibitor MinC C-terminal" evidence="7">
    <location>
        <begin position="114"/>
        <end position="159"/>
    </location>
</feature>
<evidence type="ECO:0000256" key="5">
    <source>
        <dbReference type="ARBA" id="ARBA00025606"/>
    </source>
</evidence>
<sequence length="207" mass="23665">MIKTRQKNFRAFIFVEGEEQETIAYIDKNLGFLQSLLLIFAYPLNDNYASLLEYLQSKQLNFVQSGSVESLRLDTRQIQKERESENIKESKNEKTQNMESKDTESKQSAVTLVFHRTIRSGEEIITKGDLTIFGRINNGAHVQSSGNVQIFGTISGNVFCDGDYMILGEVSEGNVLFDGEIVDKELLKYPRNKIYKKNDSIMVEELQ</sequence>
<dbReference type="Pfam" id="PF03775">
    <property type="entry name" value="MinC_C"/>
    <property type="match status" value="1"/>
</dbReference>
<protein>
    <submittedName>
        <fullName evidence="8">Septum site-determining protein MinC</fullName>
    </submittedName>
</protein>
<evidence type="ECO:0000256" key="6">
    <source>
        <dbReference type="SAM" id="MobiDB-lite"/>
    </source>
</evidence>
<gene>
    <name evidence="8" type="ORF">K4G57_07795</name>
</gene>
<proteinExistence type="inferred from homology"/>
<keyword evidence="3" id="KW-0717">Septation</keyword>
<reference evidence="8 9" key="1">
    <citation type="submission" date="2021-08" db="EMBL/GenBank/DDBJ databases">
        <title>Helicobacter spp. isolated from feces of Anatolian Ground Squirrel (Spermophilus xanthoprymnus) in Turkey.</title>
        <authorList>
            <person name="Aydin F."/>
            <person name="Abay S."/>
            <person name="Kayman T."/>
            <person name="Karakaya E."/>
            <person name="Saticioglu I.B."/>
        </authorList>
    </citation>
    <scope>NUCLEOTIDE SEQUENCE [LARGE SCALE GENOMIC DNA]</scope>
    <source>
        <strain evidence="8 9">Faydin-H70</strain>
    </source>
</reference>
<dbReference type="RefSeq" id="WP_221532628.1">
    <property type="nucleotide sequence ID" value="NZ_JAIGYP010000012.1"/>
</dbReference>
<evidence type="ECO:0000256" key="3">
    <source>
        <dbReference type="ARBA" id="ARBA00023210"/>
    </source>
</evidence>
<keyword evidence="2" id="KW-0132">Cell division</keyword>
<evidence type="ECO:0000256" key="2">
    <source>
        <dbReference type="ARBA" id="ARBA00022618"/>
    </source>
</evidence>
<accession>A0ABS7JPN8</accession>
<evidence type="ECO:0000259" key="7">
    <source>
        <dbReference type="Pfam" id="PF03775"/>
    </source>
</evidence>
<evidence type="ECO:0000256" key="1">
    <source>
        <dbReference type="ARBA" id="ARBA00006291"/>
    </source>
</evidence>
<dbReference type="PANTHER" id="PTHR34108:SF1">
    <property type="entry name" value="SEPTUM SITE-DETERMINING PROTEIN MINC"/>
    <property type="match status" value="1"/>
</dbReference>
<dbReference type="InterPro" id="IPR013033">
    <property type="entry name" value="MinC"/>
</dbReference>
<feature type="region of interest" description="Disordered" evidence="6">
    <location>
        <begin position="75"/>
        <end position="102"/>
    </location>
</feature>
<dbReference type="EMBL" id="JAIGYQ010000012">
    <property type="protein sequence ID" value="MBX7491361.1"/>
    <property type="molecule type" value="Genomic_DNA"/>
</dbReference>
<keyword evidence="4" id="KW-0131">Cell cycle</keyword>
<dbReference type="InterPro" id="IPR005526">
    <property type="entry name" value="Septum_form_inhib_MinC_C"/>
</dbReference>
<organism evidence="8 9">
    <name type="scientific">Helicobacter turcicus</name>
    <dbReference type="NCBI Taxonomy" id="2867412"/>
    <lineage>
        <taxon>Bacteria</taxon>
        <taxon>Pseudomonadati</taxon>
        <taxon>Campylobacterota</taxon>
        <taxon>Epsilonproteobacteria</taxon>
        <taxon>Campylobacterales</taxon>
        <taxon>Helicobacteraceae</taxon>
        <taxon>Helicobacter</taxon>
    </lineage>
</organism>
<dbReference type="PANTHER" id="PTHR34108">
    <property type="entry name" value="SEPTUM SITE-DETERMINING PROTEIN MINC"/>
    <property type="match status" value="1"/>
</dbReference>
<evidence type="ECO:0000313" key="8">
    <source>
        <dbReference type="EMBL" id="MBX7491361.1"/>
    </source>
</evidence>
<comment type="function">
    <text evidence="5">Cell division inhibitor that blocks the formation of polar Z ring septums. Rapidly oscillates between the poles of the cell to destabilize FtsZ filaments that have formed before they mature into polar Z rings. Prevents FtsZ polymerization.</text>
</comment>
<evidence type="ECO:0000256" key="4">
    <source>
        <dbReference type="ARBA" id="ARBA00023306"/>
    </source>
</evidence>
<dbReference type="InterPro" id="IPR016098">
    <property type="entry name" value="CAP/MinC_C"/>
</dbReference>
<dbReference type="SUPFAM" id="SSF63848">
    <property type="entry name" value="Cell-division inhibitor MinC, C-terminal domain"/>
    <property type="match status" value="1"/>
</dbReference>
<dbReference type="InterPro" id="IPR036145">
    <property type="entry name" value="MinC_C_sf"/>
</dbReference>
<keyword evidence="9" id="KW-1185">Reference proteome</keyword>
<comment type="similarity">
    <text evidence="1">Belongs to the MinC family.</text>
</comment>